<accession>A0ACB5S478</accession>
<organism evidence="1 2">
    <name type="scientific">Neofusicoccum parvum</name>
    <dbReference type="NCBI Taxonomy" id="310453"/>
    <lineage>
        <taxon>Eukaryota</taxon>
        <taxon>Fungi</taxon>
        <taxon>Dikarya</taxon>
        <taxon>Ascomycota</taxon>
        <taxon>Pezizomycotina</taxon>
        <taxon>Dothideomycetes</taxon>
        <taxon>Dothideomycetes incertae sedis</taxon>
        <taxon>Botryosphaeriales</taxon>
        <taxon>Botryosphaeriaceae</taxon>
        <taxon>Neofusicoccum</taxon>
    </lineage>
</organism>
<dbReference type="EMBL" id="BSXG01000038">
    <property type="protein sequence ID" value="GME27584.1"/>
    <property type="molecule type" value="Genomic_DNA"/>
</dbReference>
<reference evidence="1" key="1">
    <citation type="submission" date="2024-09" db="EMBL/GenBank/DDBJ databases">
        <title>Draft Genome Sequences of Neofusicoccum parvum.</title>
        <authorList>
            <person name="Ashida A."/>
            <person name="Camagna M."/>
            <person name="Tanaka A."/>
            <person name="Takemoto D."/>
        </authorList>
    </citation>
    <scope>NUCLEOTIDE SEQUENCE</scope>
    <source>
        <strain evidence="1">PPO83</strain>
    </source>
</reference>
<evidence type="ECO:0000313" key="1">
    <source>
        <dbReference type="EMBL" id="GME27584.1"/>
    </source>
</evidence>
<gene>
    <name evidence="1" type="primary">g2938</name>
    <name evidence="1" type="ORF">NpPPO83_00002938</name>
</gene>
<sequence>MVARTIVCAAALLALQPVFAVPVMNDVSAPNSLLRREDTVVEPPKDITPVVNEIESLTPEELQELVDSVKGGKVDKREEIYPRQTTATAAEPTTDGPFLSYLDGWAKPGEDADCTDFTLNGPFTSIHASMGSSNVRGITAVSLSGNETVVQGEVTIEDPGKFTFDSNERITKFTIVKLNGNVNTVSGFQFETDAGKSYKALTSMVLKEGNTPVYEDIPVGAGIIARIRGTNCQKLGVFGSIGFDFLDNLDSISITNIDYEGFTNNIMPSGAGTQMTVGSQVLDNRNSSVQQTITLMTTDAITRQRTVTTQSHWQVGGSVGLEGKVGIPLISESSVKTEFNWQVQELTSTADMENSVTTRSGSFPLACPAGKFCTAKAFFTQFKLDVNMNATFTATTKTGKTFDWVQSGQYKGADSLSMQFNVTEVNNIS</sequence>
<evidence type="ECO:0000313" key="2">
    <source>
        <dbReference type="Proteomes" id="UP001165186"/>
    </source>
</evidence>
<keyword evidence="2" id="KW-1185">Reference proteome</keyword>
<protein>
    <submittedName>
        <fullName evidence="1">Natterin-like protein</fullName>
    </submittedName>
</protein>
<name>A0ACB5S478_9PEZI</name>
<dbReference type="Proteomes" id="UP001165186">
    <property type="component" value="Unassembled WGS sequence"/>
</dbReference>
<comment type="caution">
    <text evidence="1">The sequence shown here is derived from an EMBL/GenBank/DDBJ whole genome shotgun (WGS) entry which is preliminary data.</text>
</comment>
<proteinExistence type="predicted"/>